<protein>
    <submittedName>
        <fullName evidence="1">Uncharacterized protein</fullName>
    </submittedName>
</protein>
<evidence type="ECO:0000313" key="1">
    <source>
        <dbReference type="EMBL" id="QHS89248.1"/>
    </source>
</evidence>
<name>A0A6C0BCN7_9ZZZZ</name>
<organism evidence="1">
    <name type="scientific">viral metagenome</name>
    <dbReference type="NCBI Taxonomy" id="1070528"/>
    <lineage>
        <taxon>unclassified sequences</taxon>
        <taxon>metagenomes</taxon>
        <taxon>organismal metagenomes</taxon>
    </lineage>
</organism>
<dbReference type="AlphaFoldDB" id="A0A6C0BCN7"/>
<accession>A0A6C0BCN7</accession>
<reference evidence="1" key="1">
    <citation type="journal article" date="2020" name="Nature">
        <title>Giant virus diversity and host interactions through global metagenomics.</title>
        <authorList>
            <person name="Schulz F."/>
            <person name="Roux S."/>
            <person name="Paez-Espino D."/>
            <person name="Jungbluth S."/>
            <person name="Walsh D.A."/>
            <person name="Denef V.J."/>
            <person name="McMahon K.D."/>
            <person name="Konstantinidis K.T."/>
            <person name="Eloe-Fadrosh E.A."/>
            <person name="Kyrpides N.C."/>
            <person name="Woyke T."/>
        </authorList>
    </citation>
    <scope>NUCLEOTIDE SEQUENCE</scope>
    <source>
        <strain evidence="1">GVMAG-M-3300010158-60</strain>
    </source>
</reference>
<sequence>MSYPKGRPWPALTTLMMAGLKIKEAQRASLIFSATGMIYINKA</sequence>
<dbReference type="EMBL" id="MN739107">
    <property type="protein sequence ID" value="QHS89248.1"/>
    <property type="molecule type" value="Genomic_DNA"/>
</dbReference>
<proteinExistence type="predicted"/>